<dbReference type="GO" id="GO:0051539">
    <property type="term" value="F:4 iron, 4 sulfur cluster binding"/>
    <property type="evidence" value="ECO:0007669"/>
    <property type="project" value="UniProtKB-KW"/>
</dbReference>
<keyword evidence="5" id="KW-0411">Iron-sulfur</keyword>
<keyword evidence="2" id="KW-0479">Metal-binding</keyword>
<evidence type="ECO:0000259" key="7">
    <source>
        <dbReference type="Pfam" id="PF13183"/>
    </source>
</evidence>
<dbReference type="Pfam" id="PF13183">
    <property type="entry name" value="Fer4_8"/>
    <property type="match status" value="1"/>
</dbReference>
<evidence type="ECO:0000313" key="8">
    <source>
        <dbReference type="EMBL" id="QNO52512.1"/>
    </source>
</evidence>
<dbReference type="GO" id="GO:0051912">
    <property type="term" value="F:CoB--CoM heterodisulfide reductase activity"/>
    <property type="evidence" value="ECO:0007669"/>
    <property type="project" value="UniProtKB-EC"/>
</dbReference>
<dbReference type="EMBL" id="MT631513">
    <property type="protein sequence ID" value="QNO52512.1"/>
    <property type="molecule type" value="Genomic_DNA"/>
</dbReference>
<keyword evidence="3 8" id="KW-0560">Oxidoreductase</keyword>
<gene>
    <name evidence="8" type="primary">hdrD</name>
    <name evidence="8" type="ORF">BJKGENCM_00001</name>
</gene>
<proteinExistence type="predicted"/>
<dbReference type="Pfam" id="PF02754">
    <property type="entry name" value="CCG"/>
    <property type="match status" value="2"/>
</dbReference>
<dbReference type="PANTHER" id="PTHR43255">
    <property type="entry name" value="IRON-SULFUR-BINDING OXIDOREDUCTASE FADF-RELATED-RELATED"/>
    <property type="match status" value="1"/>
</dbReference>
<feature type="domain" description="4Fe-4S ferredoxin-type" evidence="7">
    <location>
        <begin position="13"/>
        <end position="90"/>
    </location>
</feature>
<dbReference type="PANTHER" id="PTHR43255:SF1">
    <property type="entry name" value="IRON-SULFUR-BINDING OXIDOREDUCTASE FADF-RELATED"/>
    <property type="match status" value="1"/>
</dbReference>
<keyword evidence="1" id="KW-0004">4Fe-4S</keyword>
<evidence type="ECO:0000259" key="6">
    <source>
        <dbReference type="Pfam" id="PF02754"/>
    </source>
</evidence>
<dbReference type="InterPro" id="IPR004017">
    <property type="entry name" value="Cys_rich_dom"/>
</dbReference>
<dbReference type="EC" id="1.8.98.1" evidence="8"/>
<dbReference type="InterPro" id="IPR017896">
    <property type="entry name" value="4Fe4S_Fe-S-bd"/>
</dbReference>
<name>A0A7G9YWX8_9EURY</name>
<protein>
    <submittedName>
        <fullName evidence="8">Dihydromethanophenazine:CoB--CoM heterodisulfide reductase subunit D</fullName>
        <ecNumber evidence="8">1.8.98.1</ecNumber>
    </submittedName>
</protein>
<evidence type="ECO:0000256" key="3">
    <source>
        <dbReference type="ARBA" id="ARBA00023002"/>
    </source>
</evidence>
<feature type="domain" description="Cysteine-rich" evidence="6">
    <location>
        <begin position="268"/>
        <end position="354"/>
    </location>
</feature>
<dbReference type="GO" id="GO:0046872">
    <property type="term" value="F:metal ion binding"/>
    <property type="evidence" value="ECO:0007669"/>
    <property type="project" value="UniProtKB-KW"/>
</dbReference>
<evidence type="ECO:0000256" key="5">
    <source>
        <dbReference type="ARBA" id="ARBA00023014"/>
    </source>
</evidence>
<evidence type="ECO:0000256" key="1">
    <source>
        <dbReference type="ARBA" id="ARBA00022485"/>
    </source>
</evidence>
<accession>A0A7G9YWX8</accession>
<sequence length="378" mass="42418">MELEREEKILSAIHHCVKCKLCSIASFHPNEEWLPLCPSGEYYGYQAFYAPGKMEIFRAILEGEITEPSEGLLNAVYACTVCGACYEKCKQITSVELGAPELFEEMRREMASKGWLLDVHTSIADKIEETKNAYGEKYEYKVKAETTAGNADVLYYIGCTARYRVPEIADAMLGIFDKLGLKYQVMGEEWCCGSVLFRTGQVEAAKELVAHNFEEIKKSGAKTVVFTCPGCLKTFEKNYPDMGVELLHSTQFLTRQGDMNLKKEGLKVAYHDPCHLGRDLGIYEEPRAVLSEVADIKEMKREREQAWCCGSGGGVKSAFDDFALWSAAERLKEAREAGAEALVSACPFCKRNLKEAAEKEQQLEVYDIVELVNRCLEG</sequence>
<keyword evidence="4" id="KW-0408">Iron</keyword>
<dbReference type="GO" id="GO:0005886">
    <property type="term" value="C:plasma membrane"/>
    <property type="evidence" value="ECO:0007669"/>
    <property type="project" value="TreeGrafter"/>
</dbReference>
<evidence type="ECO:0000256" key="2">
    <source>
        <dbReference type="ARBA" id="ARBA00022723"/>
    </source>
</evidence>
<feature type="domain" description="Cysteine-rich" evidence="6">
    <location>
        <begin position="153"/>
        <end position="235"/>
    </location>
</feature>
<dbReference type="InterPro" id="IPR051460">
    <property type="entry name" value="HdrC_iron-sulfur_subunit"/>
</dbReference>
<organism evidence="8">
    <name type="scientific">Candidatus Methanophagaceae archaeon ANME-1 ERB6</name>
    <dbReference type="NCBI Taxonomy" id="2759912"/>
    <lineage>
        <taxon>Archaea</taxon>
        <taxon>Methanobacteriati</taxon>
        <taxon>Methanobacteriota</taxon>
        <taxon>Stenosarchaea group</taxon>
        <taxon>Methanomicrobia</taxon>
        <taxon>Candidatus Methanophagales</taxon>
        <taxon>Candidatus Methanophagaceae</taxon>
    </lineage>
</organism>
<evidence type="ECO:0000256" key="4">
    <source>
        <dbReference type="ARBA" id="ARBA00023004"/>
    </source>
</evidence>
<reference evidence="8" key="1">
    <citation type="submission" date="2020-06" db="EMBL/GenBank/DDBJ databases">
        <title>Unique genomic features of the anaerobic methanotrophic archaea.</title>
        <authorList>
            <person name="Chadwick G.L."/>
            <person name="Skennerton C.T."/>
            <person name="Laso-Perez R."/>
            <person name="Leu A.O."/>
            <person name="Speth D.R."/>
            <person name="Yu H."/>
            <person name="Morgan-Lang C."/>
            <person name="Hatzenpichler R."/>
            <person name="Goudeau D."/>
            <person name="Malmstrom R."/>
            <person name="Brazelton W.J."/>
            <person name="Woyke T."/>
            <person name="Hallam S.J."/>
            <person name="Tyson G.W."/>
            <person name="Wegener G."/>
            <person name="Boetius A."/>
            <person name="Orphan V."/>
        </authorList>
    </citation>
    <scope>NUCLEOTIDE SEQUENCE</scope>
</reference>
<dbReference type="AlphaFoldDB" id="A0A7G9YWX8"/>